<name>A0A2T7AY66_9ENTR</name>
<proteinExistence type="predicted"/>
<dbReference type="OrthoDB" id="9869068at2"/>
<sequence>MAGKCYGLKVSVAARGRLLAVKAKFRCPPASKVEMSLYSKESENEAYRVLLHKSGIISYVIIIFPL</sequence>
<reference evidence="1" key="1">
    <citation type="submission" date="2016-12" db="EMBL/GenBank/DDBJ databases">
        <title>Analysis of the Molecular Diversity Among Cronobacter Species Isolated from Filth Flies Using a Pan Genomic DNA Microarray.</title>
        <authorList>
            <person name="Pava-Ripoll M."/>
            <person name="Tall B."/>
            <person name="Farber J."/>
            <person name="Fanning S."/>
            <person name="Lehner A."/>
            <person name="Stephan R."/>
            <person name="Pagotto F."/>
            <person name="Iverson C."/>
            <person name="Ziobro G."/>
            <person name="Miller A."/>
            <person name="Pearson R."/>
            <person name="Yan Q."/>
            <person name="Kim M."/>
            <person name="Jeong S."/>
            <person name="Park J."/>
            <person name="Jun S."/>
            <person name="Choi H."/>
            <person name="Chung T."/>
            <person name="Yoo Y."/>
            <person name="Park E."/>
            <person name="Hwang S."/>
            <person name="Lee B."/>
            <person name="Sathyamoorthy V."/>
            <person name="Carter L."/>
            <person name="Mammel M."/>
            <person name="Jackson S."/>
            <person name="Kothary M."/>
            <person name="Patel I."/>
            <person name="Grim C."/>
            <person name="Gopinath G."/>
            <person name="Gangiredla J."/>
            <person name="Chase H."/>
        </authorList>
    </citation>
    <scope>NUCLEOTIDE SEQUENCE [LARGE SCALE GENOMIC DNA]</scope>
    <source>
        <strain evidence="1">MOD1-Sh41s</strain>
    </source>
</reference>
<dbReference type="AlphaFoldDB" id="A0A2T7AY66"/>
<accession>A0A2T7AY66</accession>
<evidence type="ECO:0000313" key="1">
    <source>
        <dbReference type="EMBL" id="PUX17473.1"/>
    </source>
</evidence>
<organism evidence="1">
    <name type="scientific">Cronobacter turicensis</name>
    <dbReference type="NCBI Taxonomy" id="413502"/>
    <lineage>
        <taxon>Bacteria</taxon>
        <taxon>Pseudomonadati</taxon>
        <taxon>Pseudomonadota</taxon>
        <taxon>Gammaproteobacteria</taxon>
        <taxon>Enterobacterales</taxon>
        <taxon>Enterobacteriaceae</taxon>
        <taxon>Cronobacter</taxon>
    </lineage>
</organism>
<protein>
    <submittedName>
        <fullName evidence="1">Uncharacterized protein</fullName>
    </submittedName>
</protein>
<gene>
    <name evidence="1" type="ORF">BS411_20400</name>
</gene>
<dbReference type="EMBL" id="MSAG01000042">
    <property type="protein sequence ID" value="PUX17473.1"/>
    <property type="molecule type" value="Genomic_DNA"/>
</dbReference>
<comment type="caution">
    <text evidence="1">The sequence shown here is derived from an EMBL/GenBank/DDBJ whole genome shotgun (WGS) entry which is preliminary data.</text>
</comment>